<feature type="domain" description="FAD-dependent urate hydroxylase HpyO/Asp monooxygenase CreE-like FAD/NAD(P)-binding" evidence="2">
    <location>
        <begin position="5"/>
        <end position="156"/>
    </location>
</feature>
<dbReference type="InterPro" id="IPR038732">
    <property type="entry name" value="HpyO/CreE_NAD-binding"/>
</dbReference>
<keyword evidence="4" id="KW-1185">Reference proteome</keyword>
<dbReference type="SUPFAM" id="SSF51905">
    <property type="entry name" value="FAD/NAD(P)-binding domain"/>
    <property type="match status" value="1"/>
</dbReference>
<sequence>MLKLAVVGGGPSAVCVVDAVARHLTHDTPVEITVFEPGPNLWQGQAFQSDGDEVLANVPMVAMSARTWDRRDGVNWMLEQGLDEFAADDVFPPRWLVGRYFQYAAGRTVAALPATGSALRVQPQTVRALVMGENRLWARGDDWSAGPFDHAVLCPGGPPPSDPYRLTGAAGYIHVPYPLSRSLAEVPAQAKVGIVGSGLTAVDIVMALHARDHQGPIALVSRNGLLPAVRGPLKQHDPLHLTVPRLEAIAAEKGELDLTDVIALARAELGDAGADTAVIAEDVAEAAPVVQRLRDELDRAVRDRDPGWTMLRDTLVACGQDAWYLLRDEDKVRVRARHQTLMRLCCPMPPVNAARLLELFETGQLGLCPEVQSIKPISGRGFHIQAARDVIVDVVIAASTPAKRQLAPAAAPQVTALVSQGLAVPHPFGGVRVDRTTSRLISRRGVAHKRLHALGDITHGAYLFTFGLPVLAARADCIARDITATTQHVQRAGEPAERDQHAPTLPS</sequence>
<dbReference type="Gene3D" id="3.50.50.60">
    <property type="entry name" value="FAD/NAD(P)-binding domain"/>
    <property type="match status" value="1"/>
</dbReference>
<accession>A0ABP7CF35</accession>
<proteinExistence type="predicted"/>
<dbReference type="PANTHER" id="PTHR40254:SF1">
    <property type="entry name" value="BLR0577 PROTEIN"/>
    <property type="match status" value="1"/>
</dbReference>
<dbReference type="InterPro" id="IPR036188">
    <property type="entry name" value="FAD/NAD-bd_sf"/>
</dbReference>
<evidence type="ECO:0000256" key="1">
    <source>
        <dbReference type="SAM" id="MobiDB-lite"/>
    </source>
</evidence>
<reference evidence="4" key="1">
    <citation type="journal article" date="2019" name="Int. J. Syst. Evol. Microbiol.">
        <title>The Global Catalogue of Microorganisms (GCM) 10K type strain sequencing project: providing services to taxonomists for standard genome sequencing and annotation.</title>
        <authorList>
            <consortium name="The Broad Institute Genomics Platform"/>
            <consortium name="The Broad Institute Genome Sequencing Center for Infectious Disease"/>
            <person name="Wu L."/>
            <person name="Ma J."/>
        </authorList>
    </citation>
    <scope>NUCLEOTIDE SEQUENCE [LARGE SCALE GENOMIC DNA]</scope>
    <source>
        <strain evidence="4">JCM 17494</strain>
    </source>
</reference>
<dbReference type="PANTHER" id="PTHR40254">
    <property type="entry name" value="BLR0577 PROTEIN"/>
    <property type="match status" value="1"/>
</dbReference>
<feature type="region of interest" description="Disordered" evidence="1">
    <location>
        <begin position="488"/>
        <end position="507"/>
    </location>
</feature>
<dbReference type="Proteomes" id="UP001500711">
    <property type="component" value="Unassembled WGS sequence"/>
</dbReference>
<evidence type="ECO:0000259" key="2">
    <source>
        <dbReference type="Pfam" id="PF13454"/>
    </source>
</evidence>
<organism evidence="3 4">
    <name type="scientific">Lentzea roselyniae</name>
    <dbReference type="NCBI Taxonomy" id="531940"/>
    <lineage>
        <taxon>Bacteria</taxon>
        <taxon>Bacillati</taxon>
        <taxon>Actinomycetota</taxon>
        <taxon>Actinomycetes</taxon>
        <taxon>Pseudonocardiales</taxon>
        <taxon>Pseudonocardiaceae</taxon>
        <taxon>Lentzea</taxon>
    </lineage>
</organism>
<evidence type="ECO:0000313" key="4">
    <source>
        <dbReference type="Proteomes" id="UP001500711"/>
    </source>
</evidence>
<evidence type="ECO:0000313" key="3">
    <source>
        <dbReference type="EMBL" id="GAA3685207.1"/>
    </source>
</evidence>
<protein>
    <submittedName>
        <fullName evidence="3">FAD/NAD(P)-binding domain-containing protein</fullName>
    </submittedName>
</protein>
<dbReference type="InterPro" id="IPR052189">
    <property type="entry name" value="L-asp_N-monooxygenase_NS-form"/>
</dbReference>
<dbReference type="Pfam" id="PF13454">
    <property type="entry name" value="NAD_binding_9"/>
    <property type="match status" value="1"/>
</dbReference>
<dbReference type="EMBL" id="BAABBE010000049">
    <property type="protein sequence ID" value="GAA3685207.1"/>
    <property type="molecule type" value="Genomic_DNA"/>
</dbReference>
<gene>
    <name evidence="3" type="ORF">GCM10022267_85020</name>
</gene>
<name>A0ABP7CF35_9PSEU</name>
<comment type="caution">
    <text evidence="3">The sequence shown here is derived from an EMBL/GenBank/DDBJ whole genome shotgun (WGS) entry which is preliminary data.</text>
</comment>
<dbReference type="RefSeq" id="WP_346136721.1">
    <property type="nucleotide sequence ID" value="NZ_BAABBE010000049.1"/>
</dbReference>